<dbReference type="InterPro" id="IPR036291">
    <property type="entry name" value="NAD(P)-bd_dom_sf"/>
</dbReference>
<name>A0A9X3M8M3_9CORY</name>
<dbReference type="Gene3D" id="3.40.50.720">
    <property type="entry name" value="NAD(P)-binding Rossmann-like Domain"/>
    <property type="match status" value="1"/>
</dbReference>
<accession>A0A9X3M8M3</accession>
<organism evidence="2 4">
    <name type="scientific">Corynebacterium curieae</name>
    <dbReference type="NCBI Taxonomy" id="2913500"/>
    <lineage>
        <taxon>Bacteria</taxon>
        <taxon>Bacillati</taxon>
        <taxon>Actinomycetota</taxon>
        <taxon>Actinomycetes</taxon>
        <taxon>Mycobacteriales</taxon>
        <taxon>Corynebacteriaceae</taxon>
        <taxon>Corynebacterium</taxon>
    </lineage>
</organism>
<dbReference type="EMBL" id="JAKMUU010000001">
    <property type="protein sequence ID" value="MCZ9305979.1"/>
    <property type="molecule type" value="Genomic_DNA"/>
</dbReference>
<dbReference type="AlphaFoldDB" id="A0A9X3M8M3"/>
<comment type="caution">
    <text evidence="2">The sequence shown here is derived from an EMBL/GenBank/DDBJ whole genome shotgun (WGS) entry which is preliminary data.</text>
</comment>
<proteinExistence type="predicted"/>
<gene>
    <name evidence="2" type="ORF">L8V01_00550</name>
    <name evidence="3" type="ORF">RAE13_03700</name>
</gene>
<keyword evidence="5" id="KW-1185">Reference proteome</keyword>
<dbReference type="Pfam" id="PF13460">
    <property type="entry name" value="NAD_binding_10"/>
    <property type="match status" value="1"/>
</dbReference>
<evidence type="ECO:0000313" key="3">
    <source>
        <dbReference type="EMBL" id="MDV2423519.1"/>
    </source>
</evidence>
<dbReference type="Proteomes" id="UP001185631">
    <property type="component" value="Unassembled WGS sequence"/>
</dbReference>
<dbReference type="SUPFAM" id="SSF51735">
    <property type="entry name" value="NAD(P)-binding Rossmann-fold domains"/>
    <property type="match status" value="1"/>
</dbReference>
<evidence type="ECO:0000313" key="4">
    <source>
        <dbReference type="Proteomes" id="UP001146430"/>
    </source>
</evidence>
<evidence type="ECO:0000259" key="1">
    <source>
        <dbReference type="Pfam" id="PF13460"/>
    </source>
</evidence>
<dbReference type="Proteomes" id="UP001146430">
    <property type="component" value="Unassembled WGS sequence"/>
</dbReference>
<dbReference type="PANTHER" id="PTHR15020">
    <property type="entry name" value="FLAVIN REDUCTASE-RELATED"/>
    <property type="match status" value="1"/>
</dbReference>
<dbReference type="InterPro" id="IPR016040">
    <property type="entry name" value="NAD(P)-bd_dom"/>
</dbReference>
<reference evidence="3 5" key="2">
    <citation type="submission" date="2023-08" db="EMBL/GenBank/DDBJ databases">
        <title>Genomic characterization of the C. tuberculostearicum species complex, a ubiquitous member of the human skin microbiome.</title>
        <authorList>
            <person name="Ahmed N."/>
            <person name="Deming C."/>
            <person name="Conlan S."/>
            <person name="Segre J."/>
        </authorList>
    </citation>
    <scope>NUCLEOTIDE SEQUENCE [LARGE SCALE GENOMIC DNA]</scope>
    <source>
        <strain evidence="3 5">CTNIH19</strain>
    </source>
</reference>
<sequence length="224" mass="24467">MTDKKKILYIGGHGKVGLLTAPKLVEAGHEVHSLIRNPEQKADIEKLGATPVVADITEQSAEQWAELFADYDAVVWGAGNGGRGGADLTWAVDRDGALATLDAMEKLEQEGKKLPSYLMISYVGSQEATTDPADEKWYAYVESKKEVDNRLVKADYPHLILKPAMLTEERAQGLELIEDKMLQESMTSSRELVADVIVEALGRDSLPESPIAFVDGKDPVSSIK</sequence>
<dbReference type="RefSeq" id="WP_269945241.1">
    <property type="nucleotide sequence ID" value="NZ_JAKMUU010000001.1"/>
</dbReference>
<dbReference type="PANTHER" id="PTHR15020:SF50">
    <property type="entry name" value="UPF0659 PROTEIN YMR090W"/>
    <property type="match status" value="1"/>
</dbReference>
<evidence type="ECO:0000313" key="5">
    <source>
        <dbReference type="Proteomes" id="UP001185631"/>
    </source>
</evidence>
<reference evidence="2" key="1">
    <citation type="submission" date="2022-02" db="EMBL/GenBank/DDBJ databases">
        <title>Corynebacterium sp. from urogenital microbiome.</title>
        <authorList>
            <person name="Cappelli E.A."/>
            <person name="Ribeiro T.G."/>
            <person name="Peixe L."/>
        </authorList>
    </citation>
    <scope>NUCLEOTIDE SEQUENCE</scope>
    <source>
        <strain evidence="2">C8Ua_181</strain>
    </source>
</reference>
<dbReference type="EMBL" id="JAVBID010000003">
    <property type="protein sequence ID" value="MDV2423519.1"/>
    <property type="molecule type" value="Genomic_DNA"/>
</dbReference>
<evidence type="ECO:0000313" key="2">
    <source>
        <dbReference type="EMBL" id="MCZ9305979.1"/>
    </source>
</evidence>
<feature type="domain" description="NAD(P)-binding" evidence="1">
    <location>
        <begin position="11"/>
        <end position="202"/>
    </location>
</feature>
<protein>
    <submittedName>
        <fullName evidence="2">NAD(P)H-binding protein</fullName>
    </submittedName>
</protein>